<dbReference type="GO" id="GO:0016787">
    <property type="term" value="F:hydrolase activity"/>
    <property type="evidence" value="ECO:0007669"/>
    <property type="project" value="InterPro"/>
</dbReference>
<dbReference type="InterPro" id="IPR010496">
    <property type="entry name" value="AL/BT2_dom"/>
</dbReference>
<dbReference type="RefSeq" id="WP_008844608.1">
    <property type="nucleotide sequence ID" value="NZ_BAEN01000041.1"/>
</dbReference>
<feature type="domain" description="3-keto-alpha-glucoside-1,2-lyase/3-keto-2-hydroxy-glucal hydratase" evidence="1">
    <location>
        <begin position="71"/>
        <end position="262"/>
    </location>
</feature>
<dbReference type="AlphaFoldDB" id="K6Y9E5"/>
<comment type="caution">
    <text evidence="2">The sequence shown here is derived from an EMBL/GenBank/DDBJ whole genome shotgun (WGS) entry which is preliminary data.</text>
</comment>
<evidence type="ECO:0000313" key="3">
    <source>
        <dbReference type="Proteomes" id="UP000006334"/>
    </source>
</evidence>
<gene>
    <name evidence="2" type="ORF">GLIP_2164</name>
</gene>
<dbReference type="STRING" id="1127673.GLIP_2164"/>
<evidence type="ECO:0000313" key="2">
    <source>
        <dbReference type="EMBL" id="GAC14792.1"/>
    </source>
</evidence>
<dbReference type="eggNOG" id="COG2133">
    <property type="taxonomic scope" value="Bacteria"/>
</dbReference>
<dbReference type="EMBL" id="BAEN01000041">
    <property type="protein sequence ID" value="GAC14792.1"/>
    <property type="molecule type" value="Genomic_DNA"/>
</dbReference>
<evidence type="ECO:0000259" key="1">
    <source>
        <dbReference type="Pfam" id="PF06439"/>
    </source>
</evidence>
<dbReference type="Proteomes" id="UP000006334">
    <property type="component" value="Unassembled WGS sequence"/>
</dbReference>
<dbReference type="Gene3D" id="2.60.120.560">
    <property type="entry name" value="Exo-inulinase, domain 1"/>
    <property type="match status" value="1"/>
</dbReference>
<organism evidence="2 3">
    <name type="scientific">Aliiglaciecola lipolytica E3</name>
    <dbReference type="NCBI Taxonomy" id="1127673"/>
    <lineage>
        <taxon>Bacteria</taxon>
        <taxon>Pseudomonadati</taxon>
        <taxon>Pseudomonadota</taxon>
        <taxon>Gammaproteobacteria</taxon>
        <taxon>Alteromonadales</taxon>
        <taxon>Alteromonadaceae</taxon>
        <taxon>Aliiglaciecola</taxon>
    </lineage>
</organism>
<keyword evidence="3" id="KW-1185">Reference proteome</keyword>
<dbReference type="Pfam" id="PF06439">
    <property type="entry name" value="3keto-disac_hyd"/>
    <property type="match status" value="1"/>
</dbReference>
<protein>
    <recommendedName>
        <fullName evidence="1">3-keto-alpha-glucoside-1,2-lyase/3-keto-2-hydroxy-glucal hydratase domain-containing protein</fullName>
    </recommendedName>
</protein>
<sequence>MGKITPISVRYNRGRIGRLILLSVAGTFLTGNAVNAKKSELEPWQEAEKTEVWEPVPTVVSAPPLQPPSDAIILFDGNDLSQWLSLDGSEASWPISGNVLTVKPGAGDIKTKDGFCDIQLHLEWKTPTEVDGMEGQQRNNSGVFLQQRYEVQILDSFDNLTYPNGQAGSVYKQTIPLVNAMRPPGEWQVYDIIFKAPRFDKDALTSPGYVTVIHNGVVVQNHTEIQGKTEWIGAPSYQAHGCEPIQLQDHGNLVSFRNIWLRKLKDKP</sequence>
<reference evidence="2 3" key="1">
    <citation type="journal article" date="2017" name="Antonie Van Leeuwenhoek">
        <title>Rhizobium rhizosphaerae sp. nov., a novel species isolated from rice rhizosphere.</title>
        <authorList>
            <person name="Zhao J.J."/>
            <person name="Zhang J."/>
            <person name="Zhang R.J."/>
            <person name="Zhang C.W."/>
            <person name="Yin H.Q."/>
            <person name="Zhang X.X."/>
        </authorList>
    </citation>
    <scope>NUCLEOTIDE SEQUENCE [LARGE SCALE GENOMIC DNA]</scope>
    <source>
        <strain evidence="2 3">E3</strain>
    </source>
</reference>
<proteinExistence type="predicted"/>
<dbReference type="OrthoDB" id="176168at2"/>
<name>K6Y9E5_9ALTE</name>
<accession>K6Y9E5</accession>